<organism evidence="1 2">
    <name type="scientific">Anopheles atroparvus</name>
    <name type="common">European mosquito</name>
    <dbReference type="NCBI Taxonomy" id="41427"/>
    <lineage>
        <taxon>Eukaryota</taxon>
        <taxon>Metazoa</taxon>
        <taxon>Ecdysozoa</taxon>
        <taxon>Arthropoda</taxon>
        <taxon>Hexapoda</taxon>
        <taxon>Insecta</taxon>
        <taxon>Pterygota</taxon>
        <taxon>Neoptera</taxon>
        <taxon>Endopterygota</taxon>
        <taxon>Diptera</taxon>
        <taxon>Nematocera</taxon>
        <taxon>Culicoidea</taxon>
        <taxon>Culicidae</taxon>
        <taxon>Anophelinae</taxon>
        <taxon>Anopheles</taxon>
    </lineage>
</organism>
<dbReference type="AlphaFoldDB" id="A0AAG5CY49"/>
<evidence type="ECO:0000313" key="1">
    <source>
        <dbReference type="EnsemblMetazoa" id="ENSAATROPP003797"/>
    </source>
</evidence>
<reference evidence="1" key="1">
    <citation type="submission" date="2024-04" db="UniProtKB">
        <authorList>
            <consortium name="EnsemblMetazoa"/>
        </authorList>
    </citation>
    <scope>IDENTIFICATION</scope>
    <source>
        <strain evidence="1">EBRO</strain>
    </source>
</reference>
<accession>A0AAG5CY49</accession>
<dbReference type="Proteomes" id="UP000075880">
    <property type="component" value="Unassembled WGS sequence"/>
</dbReference>
<name>A0AAG5CY49_ANOAO</name>
<evidence type="ECO:0000313" key="2">
    <source>
        <dbReference type="Proteomes" id="UP000075880"/>
    </source>
</evidence>
<proteinExistence type="predicted"/>
<keyword evidence="2" id="KW-1185">Reference proteome</keyword>
<protein>
    <submittedName>
        <fullName evidence="1">Uncharacterized protein</fullName>
    </submittedName>
</protein>
<sequence>MWRSIERYLNLLFYFSLEGSSSGPIDGQTMAHWRFVCVYLFPTPFRRPNVYPSVPGRQWFWHAIEDNRRSRRNPIPMHLRRLDRNVVAVVAMAGGKGTGWLKIAGVLRKTPKGYL</sequence>
<dbReference type="EnsemblMetazoa" id="ENSAATROPT003958">
    <property type="protein sequence ID" value="ENSAATROPP003797"/>
    <property type="gene ID" value="ENSAATROPG003136"/>
</dbReference>